<protein>
    <submittedName>
        <fullName evidence="1">Uncharacterized protein</fullName>
    </submittedName>
</protein>
<dbReference type="AlphaFoldDB" id="A0A382E6E0"/>
<organism evidence="1">
    <name type="scientific">marine metagenome</name>
    <dbReference type="NCBI Taxonomy" id="408172"/>
    <lineage>
        <taxon>unclassified sequences</taxon>
        <taxon>metagenomes</taxon>
        <taxon>ecological metagenomes</taxon>
    </lineage>
</organism>
<evidence type="ECO:0000313" key="1">
    <source>
        <dbReference type="EMBL" id="SVB45437.1"/>
    </source>
</evidence>
<proteinExistence type="predicted"/>
<name>A0A382E6E0_9ZZZZ</name>
<gene>
    <name evidence="1" type="ORF">METZ01_LOCUS198291</name>
</gene>
<dbReference type="EMBL" id="UINC01042594">
    <property type="protein sequence ID" value="SVB45437.1"/>
    <property type="molecule type" value="Genomic_DNA"/>
</dbReference>
<accession>A0A382E6E0</accession>
<sequence>MEAVLDYCQEKEIESANYLKFTSNVENIKDCEIFD</sequence>
<reference evidence="1" key="1">
    <citation type="submission" date="2018-05" db="EMBL/GenBank/DDBJ databases">
        <authorList>
            <person name="Lanie J.A."/>
            <person name="Ng W.-L."/>
            <person name="Kazmierczak K.M."/>
            <person name="Andrzejewski T.M."/>
            <person name="Davidsen T.M."/>
            <person name="Wayne K.J."/>
            <person name="Tettelin H."/>
            <person name="Glass J.I."/>
            <person name="Rusch D."/>
            <person name="Podicherti R."/>
            <person name="Tsui H.-C.T."/>
            <person name="Winkler M.E."/>
        </authorList>
    </citation>
    <scope>NUCLEOTIDE SEQUENCE</scope>
</reference>